<dbReference type="GO" id="GO:0008203">
    <property type="term" value="P:cholesterol metabolic process"/>
    <property type="evidence" value="ECO:0007669"/>
    <property type="project" value="InterPro"/>
</dbReference>
<dbReference type="SUPFAM" id="SSF55961">
    <property type="entry name" value="Bet v1-like"/>
    <property type="match status" value="1"/>
</dbReference>
<evidence type="ECO:0000256" key="12">
    <source>
        <dbReference type="ARBA" id="ARBA00025712"/>
    </source>
</evidence>
<dbReference type="InterPro" id="IPR050584">
    <property type="entry name" value="Cholesterol_7-desaturase"/>
</dbReference>
<accession>A0A7R9M5V3</accession>
<keyword evidence="5" id="KW-0001">2Fe-2S</keyword>
<gene>
    <name evidence="18" type="ORF">ONB1V03_LOCUS10686</name>
</gene>
<comment type="catalytic activity">
    <reaction evidence="16">
        <text>cholesterol + NADPH + O2 + H(+) = 7-dehydrocholesterol + NADP(+) + 2 H2O</text>
        <dbReference type="Rhea" id="RHEA:45024"/>
        <dbReference type="ChEBI" id="CHEBI:15377"/>
        <dbReference type="ChEBI" id="CHEBI:15378"/>
        <dbReference type="ChEBI" id="CHEBI:15379"/>
        <dbReference type="ChEBI" id="CHEBI:16113"/>
        <dbReference type="ChEBI" id="CHEBI:17759"/>
        <dbReference type="ChEBI" id="CHEBI:57783"/>
        <dbReference type="ChEBI" id="CHEBI:58349"/>
        <dbReference type="EC" id="1.14.19.21"/>
    </reaction>
    <physiologicalReaction direction="left-to-right" evidence="16">
        <dbReference type="Rhea" id="RHEA:45025"/>
    </physiologicalReaction>
</comment>
<dbReference type="GO" id="GO:0016020">
    <property type="term" value="C:membrane"/>
    <property type="evidence" value="ECO:0007669"/>
    <property type="project" value="UniProtKB-SubCell"/>
</dbReference>
<evidence type="ECO:0000256" key="5">
    <source>
        <dbReference type="ARBA" id="ARBA00022714"/>
    </source>
</evidence>
<feature type="domain" description="Rieske" evidence="17">
    <location>
        <begin position="54"/>
        <end position="142"/>
    </location>
</feature>
<dbReference type="GO" id="GO:0051537">
    <property type="term" value="F:2 iron, 2 sulfur cluster binding"/>
    <property type="evidence" value="ECO:0007669"/>
    <property type="project" value="UniProtKB-KW"/>
</dbReference>
<dbReference type="EMBL" id="CAJPVJ010007426">
    <property type="protein sequence ID" value="CAG2171223.1"/>
    <property type="molecule type" value="Genomic_DNA"/>
</dbReference>
<keyword evidence="6" id="KW-0479">Metal-binding</keyword>
<name>A0A7R9M5V3_9ACAR</name>
<evidence type="ECO:0000313" key="19">
    <source>
        <dbReference type="Proteomes" id="UP000728032"/>
    </source>
</evidence>
<dbReference type="AlphaFoldDB" id="A0A7R9M5V3"/>
<evidence type="ECO:0000313" key="18">
    <source>
        <dbReference type="EMBL" id="CAD7654036.1"/>
    </source>
</evidence>
<evidence type="ECO:0000256" key="16">
    <source>
        <dbReference type="ARBA" id="ARBA00049548"/>
    </source>
</evidence>
<evidence type="ECO:0000256" key="15">
    <source>
        <dbReference type="ARBA" id="ARBA00047853"/>
    </source>
</evidence>
<keyword evidence="8" id="KW-0560">Oxidoreductase</keyword>
<evidence type="ECO:0000256" key="13">
    <source>
        <dbReference type="ARBA" id="ARBA00025729"/>
    </source>
</evidence>
<proteinExistence type="inferred from homology"/>
<dbReference type="InterPro" id="IPR036922">
    <property type="entry name" value="Rieske_2Fe-2S_sf"/>
</dbReference>
<comment type="subcellular location">
    <subcellularLocation>
        <location evidence="2">Membrane</location>
    </subcellularLocation>
</comment>
<dbReference type="OrthoDB" id="6428779at2759"/>
<dbReference type="PANTHER" id="PTHR21266">
    <property type="entry name" value="IRON-SULFUR DOMAIN CONTAINING PROTEIN"/>
    <property type="match status" value="1"/>
</dbReference>
<dbReference type="EC" id="1.14.19.21" evidence="14"/>
<dbReference type="InterPro" id="IPR045605">
    <property type="entry name" value="KshA-like_C"/>
</dbReference>
<dbReference type="GO" id="GO:0170056">
    <property type="term" value="F:cholesterol 7-desaturase [NAD(P)H] activity"/>
    <property type="evidence" value="ECO:0007669"/>
    <property type="project" value="UniProtKB-EC"/>
</dbReference>
<dbReference type="InterPro" id="IPR017941">
    <property type="entry name" value="Rieske_2Fe-2S"/>
</dbReference>
<keyword evidence="11" id="KW-0472">Membrane</keyword>
<dbReference type="Pfam" id="PF00355">
    <property type="entry name" value="Rieske"/>
    <property type="match status" value="1"/>
</dbReference>
<keyword evidence="10" id="KW-0411">Iron-sulfur</keyword>
<dbReference type="Gene3D" id="2.102.10.10">
    <property type="entry name" value="Rieske [2Fe-2S] iron-sulphur domain"/>
    <property type="match status" value="1"/>
</dbReference>
<evidence type="ECO:0000256" key="1">
    <source>
        <dbReference type="ARBA" id="ARBA00001962"/>
    </source>
</evidence>
<keyword evidence="4" id="KW-0812">Transmembrane</keyword>
<evidence type="ECO:0000256" key="2">
    <source>
        <dbReference type="ARBA" id="ARBA00004370"/>
    </source>
</evidence>
<dbReference type="Pfam" id="PF19298">
    <property type="entry name" value="KshA_C"/>
    <property type="match status" value="1"/>
</dbReference>
<comment type="similarity">
    <text evidence="13">Belongs to the cholesterol 7-desaturase family.</text>
</comment>
<organism evidence="18">
    <name type="scientific">Oppiella nova</name>
    <dbReference type="NCBI Taxonomy" id="334625"/>
    <lineage>
        <taxon>Eukaryota</taxon>
        <taxon>Metazoa</taxon>
        <taxon>Ecdysozoa</taxon>
        <taxon>Arthropoda</taxon>
        <taxon>Chelicerata</taxon>
        <taxon>Arachnida</taxon>
        <taxon>Acari</taxon>
        <taxon>Acariformes</taxon>
        <taxon>Sarcoptiformes</taxon>
        <taxon>Oribatida</taxon>
        <taxon>Brachypylina</taxon>
        <taxon>Oppioidea</taxon>
        <taxon>Oppiidae</taxon>
        <taxon>Oppiella</taxon>
    </lineage>
</organism>
<evidence type="ECO:0000256" key="7">
    <source>
        <dbReference type="ARBA" id="ARBA00022989"/>
    </source>
</evidence>
<dbReference type="GO" id="GO:0046872">
    <property type="term" value="F:metal ion binding"/>
    <property type="evidence" value="ECO:0007669"/>
    <property type="project" value="UniProtKB-KW"/>
</dbReference>
<evidence type="ECO:0000256" key="9">
    <source>
        <dbReference type="ARBA" id="ARBA00023004"/>
    </source>
</evidence>
<keyword evidence="7" id="KW-1133">Transmembrane helix</keyword>
<dbReference type="EMBL" id="OC922251">
    <property type="protein sequence ID" value="CAD7654036.1"/>
    <property type="molecule type" value="Genomic_DNA"/>
</dbReference>
<keyword evidence="9" id="KW-0408">Iron</keyword>
<evidence type="ECO:0000256" key="6">
    <source>
        <dbReference type="ARBA" id="ARBA00022723"/>
    </source>
</evidence>
<evidence type="ECO:0000256" key="10">
    <source>
        <dbReference type="ARBA" id="ARBA00023014"/>
    </source>
</evidence>
<evidence type="ECO:0000259" key="17">
    <source>
        <dbReference type="PROSITE" id="PS51296"/>
    </source>
</evidence>
<dbReference type="UniPathway" id="UPA01020"/>
<dbReference type="GO" id="GO:0005737">
    <property type="term" value="C:cytoplasm"/>
    <property type="evidence" value="ECO:0007669"/>
    <property type="project" value="TreeGrafter"/>
</dbReference>
<comment type="cofactor">
    <cofactor evidence="1">
        <name>Fe cation</name>
        <dbReference type="ChEBI" id="CHEBI:24875"/>
    </cofactor>
</comment>
<comment type="pathway">
    <text evidence="3">Hormone biosynthesis.</text>
</comment>
<evidence type="ECO:0000256" key="14">
    <source>
        <dbReference type="ARBA" id="ARBA00026095"/>
    </source>
</evidence>
<sequence length="372" mass="43601">MYMVSVSLLVIYLSHLIYKFYTFNEIIVDLSDKNFDFKTRYKREDLPPHYPNGWFSVLESRDLGVNQIKPISAFGVDLVVYRELAGKVHVVDAYCPHLGANLGIGGRVVGDSVRCPFHGWTFNGAVRIKVWECVEENGFIFVWHHSDHQKPDWFPIPIPDIRDSRLVYRGRAEHHVNCHFQEIPENGADVQHLNELHEGPEFLGTVVNRSMFYDFVVKYLRYDWTATWESCPAPDPHMAHLDLRSVYSLLGFPLMPITLDVLQIGPAIVHLKINCKLLGDINGYIIQTITPLAPLRNRIVHHFYTEPTFKAFIFSKFMIYGEARMVERDVVIWNHKKFLKQPYFAKHETPLVRFRRWFTQFYTEKCPKVEDW</sequence>
<protein>
    <recommendedName>
        <fullName evidence="14">cholesterol 7-desaturase</fullName>
        <ecNumber evidence="14">1.14.19.21</ecNumber>
    </recommendedName>
</protein>
<dbReference type="PANTHER" id="PTHR21266:SF32">
    <property type="entry name" value="CHOLESTEROL 7-DESATURASE NVD"/>
    <property type="match status" value="1"/>
</dbReference>
<dbReference type="PROSITE" id="PS51296">
    <property type="entry name" value="RIESKE"/>
    <property type="match status" value="1"/>
</dbReference>
<dbReference type="Gene3D" id="3.90.380.10">
    <property type="entry name" value="Naphthalene 1,2-dioxygenase Alpha Subunit, Chain A, domain 1"/>
    <property type="match status" value="1"/>
</dbReference>
<keyword evidence="19" id="KW-1185">Reference proteome</keyword>
<comment type="pathway">
    <text evidence="12">Steroid hormone biosynthesis; dafachronic acid biosynthesis.</text>
</comment>
<comment type="catalytic activity">
    <reaction evidence="15">
        <text>cholesterol + NADH + O2 + H(+) = 7-dehydrocholesterol + NAD(+) + 2 H2O</text>
        <dbReference type="Rhea" id="RHEA:51644"/>
        <dbReference type="ChEBI" id="CHEBI:15377"/>
        <dbReference type="ChEBI" id="CHEBI:15378"/>
        <dbReference type="ChEBI" id="CHEBI:15379"/>
        <dbReference type="ChEBI" id="CHEBI:16113"/>
        <dbReference type="ChEBI" id="CHEBI:17759"/>
        <dbReference type="ChEBI" id="CHEBI:57540"/>
        <dbReference type="ChEBI" id="CHEBI:57945"/>
        <dbReference type="EC" id="1.14.19.21"/>
    </reaction>
    <physiologicalReaction direction="left-to-right" evidence="15">
        <dbReference type="Rhea" id="RHEA:51645"/>
    </physiologicalReaction>
</comment>
<evidence type="ECO:0000256" key="8">
    <source>
        <dbReference type="ARBA" id="ARBA00023002"/>
    </source>
</evidence>
<reference evidence="18" key="1">
    <citation type="submission" date="2020-11" db="EMBL/GenBank/DDBJ databases">
        <authorList>
            <person name="Tran Van P."/>
        </authorList>
    </citation>
    <scope>NUCLEOTIDE SEQUENCE</scope>
</reference>
<dbReference type="SUPFAM" id="SSF50022">
    <property type="entry name" value="ISP domain"/>
    <property type="match status" value="1"/>
</dbReference>
<dbReference type="Proteomes" id="UP000728032">
    <property type="component" value="Unassembled WGS sequence"/>
</dbReference>
<evidence type="ECO:0000256" key="11">
    <source>
        <dbReference type="ARBA" id="ARBA00023136"/>
    </source>
</evidence>
<evidence type="ECO:0000256" key="3">
    <source>
        <dbReference type="ARBA" id="ARBA00004972"/>
    </source>
</evidence>
<evidence type="ECO:0000256" key="4">
    <source>
        <dbReference type="ARBA" id="ARBA00022692"/>
    </source>
</evidence>